<keyword evidence="3" id="KW-1185">Reference proteome</keyword>
<proteinExistence type="predicted"/>
<organism evidence="2 3">
    <name type="scientific">Paractinoplanes globisporus</name>
    <dbReference type="NCBI Taxonomy" id="113565"/>
    <lineage>
        <taxon>Bacteria</taxon>
        <taxon>Bacillati</taxon>
        <taxon>Actinomycetota</taxon>
        <taxon>Actinomycetes</taxon>
        <taxon>Micromonosporales</taxon>
        <taxon>Micromonosporaceae</taxon>
        <taxon>Paractinoplanes</taxon>
    </lineage>
</organism>
<dbReference type="RefSeq" id="WP_020515839.1">
    <property type="nucleotide sequence ID" value="NZ_JBIAZU010000009.1"/>
</dbReference>
<dbReference type="InterPro" id="IPR029063">
    <property type="entry name" value="SAM-dependent_MTases_sf"/>
</dbReference>
<comment type="caution">
    <text evidence="2">The sequence shown here is derived from an EMBL/GenBank/DDBJ whole genome shotgun (WGS) entry which is preliminary data.</text>
</comment>
<evidence type="ECO:0008006" key="4">
    <source>
        <dbReference type="Google" id="ProtNLM"/>
    </source>
</evidence>
<dbReference type="Gene3D" id="3.40.50.150">
    <property type="entry name" value="Vaccinia Virus protein VP39"/>
    <property type="match status" value="1"/>
</dbReference>
<feature type="region of interest" description="Disordered" evidence="1">
    <location>
        <begin position="167"/>
        <end position="192"/>
    </location>
</feature>
<dbReference type="EMBL" id="JBIAZU010000009">
    <property type="protein sequence ID" value="MFF5296972.1"/>
    <property type="molecule type" value="Genomic_DNA"/>
</dbReference>
<accession>A0ABW6WXG0</accession>
<name>A0ABW6WXG0_9ACTN</name>
<gene>
    <name evidence="2" type="ORF">ACFY35_46715</name>
</gene>
<sequence length="560" mass="59829">MSDHDLPGRVRLIGGEMPTWSDLESAWEPARSGAQLPILLAALAGRSRVLIAGPHEPDLIAAVAGAIDGELTCLVRSIPDARLLGETFDADAGDGRVRIVCGSLERFDDTGYDAVVALDDIVRLYSTEGPEPVFGTALADLRRLLTPDGLLVVMVNNELGVHRLTAEVQPEADESEPAWTRPADSDNSRPRGLADLAEQFGPGAAIWPVYPLPSAPVVAWGAAVGSVDRTEHAGLLAALSEPATRSLERARPTADVASLMLRVRWSGRLPEFAAGWLVVAGPGADRSPAPDDVVAWLATDQGEPFAVRLADGSPVLPDGSAVPAGWLLPDVLAQAVVAPDQAALRSAIRGYADWLATLSDVAPAPAGRVVLDAAGEHRVLALGGVGSTSVAKTADEQLLIAVADLVRRVERHGYRRTWPSHLTPAEAVAWVAAMRGTPVPDDVLRQVVAETGLDRPLDPRSGEPIAVEAAAERFEESNASRARWFETRLKAAETQLTTAWVEVEKARRAYRELARVDNARLRNRLKTAAKEAAPPGAKRIGRAVRTRLGRVKRLTRRLRG</sequence>
<evidence type="ECO:0000256" key="1">
    <source>
        <dbReference type="SAM" id="MobiDB-lite"/>
    </source>
</evidence>
<protein>
    <recommendedName>
        <fullName evidence="4">Class I SAM-dependent methyltransferase</fullName>
    </recommendedName>
</protein>
<dbReference type="Proteomes" id="UP001602245">
    <property type="component" value="Unassembled WGS sequence"/>
</dbReference>
<evidence type="ECO:0000313" key="2">
    <source>
        <dbReference type="EMBL" id="MFF5296972.1"/>
    </source>
</evidence>
<evidence type="ECO:0000313" key="3">
    <source>
        <dbReference type="Proteomes" id="UP001602245"/>
    </source>
</evidence>
<dbReference type="SUPFAM" id="SSF53335">
    <property type="entry name" value="S-adenosyl-L-methionine-dependent methyltransferases"/>
    <property type="match status" value="1"/>
</dbReference>
<reference evidence="2 3" key="1">
    <citation type="submission" date="2024-10" db="EMBL/GenBank/DDBJ databases">
        <title>The Natural Products Discovery Center: Release of the First 8490 Sequenced Strains for Exploring Actinobacteria Biosynthetic Diversity.</title>
        <authorList>
            <person name="Kalkreuter E."/>
            <person name="Kautsar S.A."/>
            <person name="Yang D."/>
            <person name="Bader C.D."/>
            <person name="Teijaro C.N."/>
            <person name="Fluegel L."/>
            <person name="Davis C.M."/>
            <person name="Simpson J.R."/>
            <person name="Lauterbach L."/>
            <person name="Steele A.D."/>
            <person name="Gui C."/>
            <person name="Meng S."/>
            <person name="Li G."/>
            <person name="Viehrig K."/>
            <person name="Ye F."/>
            <person name="Su P."/>
            <person name="Kiefer A.F."/>
            <person name="Nichols A."/>
            <person name="Cepeda A.J."/>
            <person name="Yan W."/>
            <person name="Fan B."/>
            <person name="Jiang Y."/>
            <person name="Adhikari A."/>
            <person name="Zheng C.-J."/>
            <person name="Schuster L."/>
            <person name="Cowan T.M."/>
            <person name="Smanski M.J."/>
            <person name="Chevrette M.G."/>
            <person name="De Carvalho L.P.S."/>
            <person name="Shen B."/>
        </authorList>
    </citation>
    <scope>NUCLEOTIDE SEQUENCE [LARGE SCALE GENOMIC DNA]</scope>
    <source>
        <strain evidence="2 3">NPDC000087</strain>
    </source>
</reference>